<dbReference type="GO" id="GO:0009103">
    <property type="term" value="P:lipopolysaccharide biosynthetic process"/>
    <property type="evidence" value="ECO:0007669"/>
    <property type="project" value="TreeGrafter"/>
</dbReference>
<feature type="transmembrane region" description="Helical" evidence="1">
    <location>
        <begin position="35"/>
        <end position="51"/>
    </location>
</feature>
<name>M1WPM9_PSEP2</name>
<dbReference type="GO" id="GO:0016747">
    <property type="term" value="F:acyltransferase activity, transferring groups other than amino-acyl groups"/>
    <property type="evidence" value="ECO:0007669"/>
    <property type="project" value="InterPro"/>
</dbReference>
<feature type="transmembrane region" description="Helical" evidence="1">
    <location>
        <begin position="322"/>
        <end position="340"/>
    </location>
</feature>
<gene>
    <name evidence="4" type="ordered locus">BN4_11227</name>
</gene>
<feature type="transmembrane region" description="Helical" evidence="1">
    <location>
        <begin position="193"/>
        <end position="211"/>
    </location>
</feature>
<dbReference type="AlphaFoldDB" id="M1WPM9"/>
<dbReference type="Proteomes" id="UP000011724">
    <property type="component" value="Chromosome"/>
</dbReference>
<dbReference type="PANTHER" id="PTHR23028:SF53">
    <property type="entry name" value="ACYL_TRANSF_3 DOMAIN-CONTAINING PROTEIN"/>
    <property type="match status" value="1"/>
</dbReference>
<dbReference type="PATRIC" id="fig|879567.3.peg.1270"/>
<reference evidence="4 5" key="1">
    <citation type="journal article" date="2013" name="PLoS ONE">
        <title>The first genomic and proteomic characterization of a deep-sea sulfate reducer: insights into the piezophilic lifestyle of Desulfovibrio piezophilus.</title>
        <authorList>
            <person name="Pradel N."/>
            <person name="Ji B."/>
            <person name="Gimenez G."/>
            <person name="Talla E."/>
            <person name="Lenoble P."/>
            <person name="Garel M."/>
            <person name="Tamburini C."/>
            <person name="Fourquet P."/>
            <person name="Lebrun R."/>
            <person name="Bertin P."/>
            <person name="Denis Y."/>
            <person name="Pophillat M."/>
            <person name="Barbe V."/>
            <person name="Ollivier B."/>
            <person name="Dolla A."/>
        </authorList>
    </citation>
    <scope>NUCLEOTIDE SEQUENCE [LARGE SCALE GENOMIC DNA]</scope>
    <source>
        <strain evidence="5">DSM 10523 / SB164P1</strain>
    </source>
</reference>
<keyword evidence="1" id="KW-0472">Membrane</keyword>
<sequence>MPIPQSLISIFESKGHHISMSSSQQRFQYRPEIDGLRAVAVLGVFFYHLHWGALSGGWLGVDIFFVISGYLICSLLLREAETTKSISLSGFYLRRVRRIMPAFLFCLIGTFPMALIVSKTHIFTQYSQSAIAALFSVSNIFFWQHAGYFEIDSQLAPLIHTWTLGLEEQFYFIIPVLFLLIAKISAKRRQAIFIFLFMVTVASFLTCRYGKNVLSHSFLFYMLPTRMWELLIGLFTAKILFEKPEIRTRNAVTELLSISSFSFILFAFYSYRGGSSFAEKSLFSALATAVFIATTCEKSILGRVISCPPIRFVGQISYSVYLWHWPFIFLGNLLFLRYSWTPSPLSNLSILIVVLCVGTLSCKYIEIPFRKKTRWKECLPPVLVLACVVLLLSTLGITQLGGSQSTYTMSDTGGINFTSFKKMMHDDYDRVGPSDQPPQFIFIGDSHAKAISPAIVELSREYGIAGLAGLKDGTGPLQNIRRSHKLNDPPVAKHWLNYILKSKIKHILIIAKWDRYFFLDSWRYSGKHGSWSVATAMAELQETVQTLLTQGKEVWILDQVPRFKKDPILMTKIFDNTPWKEDLSQLEKKHFAHEALRNINSTHIHVMEPWPLLTQHNTVSSVRHGSFLYIDSNHPSTAGALAIKDVFRPMFEQIQSER</sequence>
<evidence type="ECO:0000313" key="4">
    <source>
        <dbReference type="EMBL" id="CCH48464.1"/>
    </source>
</evidence>
<accession>M1WPM9</accession>
<feature type="transmembrane region" description="Helical" evidence="1">
    <location>
        <begin position="98"/>
        <end position="117"/>
    </location>
</feature>
<feature type="transmembrane region" description="Helical" evidence="1">
    <location>
        <begin position="217"/>
        <end position="240"/>
    </location>
</feature>
<keyword evidence="1" id="KW-0812">Transmembrane</keyword>
<feature type="transmembrane region" description="Helical" evidence="1">
    <location>
        <begin position="283"/>
        <end position="301"/>
    </location>
</feature>
<dbReference type="GO" id="GO:0016020">
    <property type="term" value="C:membrane"/>
    <property type="evidence" value="ECO:0007669"/>
    <property type="project" value="TreeGrafter"/>
</dbReference>
<dbReference type="HOGENOM" id="CLU_005679_10_2_7"/>
<proteinExistence type="predicted"/>
<organism evidence="4 5">
    <name type="scientific">Pseudodesulfovibrio piezophilus (strain DSM 21447 / JCM 15486 / C1TLV30)</name>
    <name type="common">Desulfovibrio piezophilus</name>
    <dbReference type="NCBI Taxonomy" id="1322246"/>
    <lineage>
        <taxon>Bacteria</taxon>
        <taxon>Pseudomonadati</taxon>
        <taxon>Thermodesulfobacteriota</taxon>
        <taxon>Desulfovibrionia</taxon>
        <taxon>Desulfovibrionales</taxon>
        <taxon>Desulfovibrionaceae</taxon>
    </lineage>
</organism>
<evidence type="ECO:0000313" key="5">
    <source>
        <dbReference type="Proteomes" id="UP000011724"/>
    </source>
</evidence>
<dbReference type="InterPro" id="IPR002656">
    <property type="entry name" value="Acyl_transf_3_dom"/>
</dbReference>
<feature type="transmembrane region" description="Helical" evidence="1">
    <location>
        <begin position="378"/>
        <end position="397"/>
    </location>
</feature>
<keyword evidence="1" id="KW-1133">Transmembrane helix</keyword>
<evidence type="ECO:0000256" key="1">
    <source>
        <dbReference type="SAM" id="Phobius"/>
    </source>
</evidence>
<dbReference type="RefSeq" id="WP_015414512.1">
    <property type="nucleotide sequence ID" value="NC_020409.1"/>
</dbReference>
<feature type="transmembrane region" description="Helical" evidence="1">
    <location>
        <begin position="346"/>
        <end position="366"/>
    </location>
</feature>
<dbReference type="InterPro" id="IPR043968">
    <property type="entry name" value="SGNH"/>
</dbReference>
<feature type="domain" description="SGNH" evidence="3">
    <location>
        <begin position="425"/>
        <end position="649"/>
    </location>
</feature>
<dbReference type="Pfam" id="PF19040">
    <property type="entry name" value="SGNH"/>
    <property type="match status" value="1"/>
</dbReference>
<evidence type="ECO:0000259" key="2">
    <source>
        <dbReference type="Pfam" id="PF01757"/>
    </source>
</evidence>
<reference evidence="5" key="2">
    <citation type="journal article" date="2013" name="Stand. Genomic Sci.">
        <title>Complete genome sequence of Desulfocapsa sulfexigens, a marine deltaproteobacterium specialized in disproportionating inorganic sulfur compounds.</title>
        <authorList>
            <person name="Finster K.W."/>
            <person name="Kjeldsen K.U."/>
            <person name="Kube M."/>
            <person name="Reinhardt R."/>
            <person name="Mussmann M."/>
            <person name="Amann R."/>
            <person name="Schreiber L."/>
        </authorList>
    </citation>
    <scope>NUCLEOTIDE SEQUENCE [LARGE SCALE GENOMIC DNA]</scope>
    <source>
        <strain evidence="5">DSM 10523 / SB164P1</strain>
    </source>
</reference>
<dbReference type="InterPro" id="IPR050879">
    <property type="entry name" value="Acyltransferase_3"/>
</dbReference>
<feature type="transmembrane region" description="Helical" evidence="1">
    <location>
        <begin position="169"/>
        <end position="186"/>
    </location>
</feature>
<feature type="transmembrane region" description="Helical" evidence="1">
    <location>
        <begin position="57"/>
        <end position="77"/>
    </location>
</feature>
<feature type="transmembrane region" description="Helical" evidence="1">
    <location>
        <begin position="252"/>
        <end position="271"/>
    </location>
</feature>
<keyword evidence="5" id="KW-1185">Reference proteome</keyword>
<dbReference type="KEGG" id="dpi:BN4_11227"/>
<dbReference type="EMBL" id="FO203427">
    <property type="protein sequence ID" value="CCH48464.1"/>
    <property type="molecule type" value="Genomic_DNA"/>
</dbReference>
<protein>
    <submittedName>
        <fullName evidence="4">Putative O-antigen acetylase</fullName>
    </submittedName>
</protein>
<dbReference type="BioCyc" id="DPIE1322246:BN4_RS06145-MONOMER"/>
<feature type="domain" description="Acyltransferase 3" evidence="2">
    <location>
        <begin position="31"/>
        <end position="359"/>
    </location>
</feature>
<dbReference type="PANTHER" id="PTHR23028">
    <property type="entry name" value="ACETYLTRANSFERASE"/>
    <property type="match status" value="1"/>
</dbReference>
<dbReference type="eggNOG" id="COG1835">
    <property type="taxonomic scope" value="Bacteria"/>
</dbReference>
<evidence type="ECO:0000259" key="3">
    <source>
        <dbReference type="Pfam" id="PF19040"/>
    </source>
</evidence>
<dbReference type="Pfam" id="PF01757">
    <property type="entry name" value="Acyl_transf_3"/>
    <property type="match status" value="1"/>
</dbReference>
<dbReference type="STRING" id="1322246.BN4_11227"/>